<name>A0A381NSX8_9ZZZZ</name>
<keyword evidence="1" id="KW-0378">Hydrolase</keyword>
<dbReference type="EMBL" id="UINC01000510">
    <property type="protein sequence ID" value="SUZ56573.1"/>
    <property type="molecule type" value="Genomic_DNA"/>
</dbReference>
<evidence type="ECO:0000256" key="1">
    <source>
        <dbReference type="ARBA" id="ARBA00022801"/>
    </source>
</evidence>
<gene>
    <name evidence="3" type="ORF">METZ01_LOCUS9427</name>
</gene>
<dbReference type="Pfam" id="PF07859">
    <property type="entry name" value="Abhydrolase_3"/>
    <property type="match status" value="1"/>
</dbReference>
<dbReference type="PANTHER" id="PTHR48081">
    <property type="entry name" value="AB HYDROLASE SUPERFAMILY PROTEIN C4A8.06C"/>
    <property type="match status" value="1"/>
</dbReference>
<dbReference type="InterPro" id="IPR029058">
    <property type="entry name" value="AB_hydrolase_fold"/>
</dbReference>
<evidence type="ECO:0000259" key="2">
    <source>
        <dbReference type="Pfam" id="PF07859"/>
    </source>
</evidence>
<dbReference type="SUPFAM" id="SSF53474">
    <property type="entry name" value="alpha/beta-Hydrolases"/>
    <property type="match status" value="1"/>
</dbReference>
<dbReference type="AlphaFoldDB" id="A0A381NSX8"/>
<organism evidence="3">
    <name type="scientific">marine metagenome</name>
    <dbReference type="NCBI Taxonomy" id="408172"/>
    <lineage>
        <taxon>unclassified sequences</taxon>
        <taxon>metagenomes</taxon>
        <taxon>ecological metagenomes</taxon>
    </lineage>
</organism>
<feature type="domain" description="Alpha/beta hydrolase fold-3" evidence="2">
    <location>
        <begin position="123"/>
        <end position="336"/>
    </location>
</feature>
<dbReference type="InterPro" id="IPR013094">
    <property type="entry name" value="AB_hydrolase_3"/>
</dbReference>
<accession>A0A381NSX8</accession>
<sequence length="363" mass="39694">MSGEFDLSGEQLLLPGRLGDPTRVLKTEPRADPRMVAAMAELGFDLAPEPIPVTAESPIEEIREFIAMIEPSYNDAFKIWFADLPPIDNVERHTEVITGADGNDIKLYIHRPRHASDSPSCVYHVHGGGMVLLAATDTPYVRWRDELAAAGMVVVGVEFRNGAGRLGNHPFPAGLNDCMSGLQWTFDNKAELGISKIIVSGESGGGNLSLAMTIRAKEDSKLDQIDGTYALCPYISNAWTRKIPELPSLYENDDYFLSCSAMGVMAVAYDPDHVNDHNPLCWPYHANREELKGLPPHVISVNELDPLRDEGLAYFRMLSAAGVPVYSRTVNGTAHAADVIFRGALPDVYAATIRDLKGFANSL</sequence>
<proteinExistence type="predicted"/>
<dbReference type="PANTHER" id="PTHR48081:SF8">
    <property type="entry name" value="ALPHA_BETA HYDROLASE FOLD-3 DOMAIN-CONTAINING PROTEIN-RELATED"/>
    <property type="match status" value="1"/>
</dbReference>
<evidence type="ECO:0000313" key="3">
    <source>
        <dbReference type="EMBL" id="SUZ56573.1"/>
    </source>
</evidence>
<dbReference type="Gene3D" id="3.40.50.1820">
    <property type="entry name" value="alpha/beta hydrolase"/>
    <property type="match status" value="1"/>
</dbReference>
<reference evidence="3" key="1">
    <citation type="submission" date="2018-05" db="EMBL/GenBank/DDBJ databases">
        <authorList>
            <person name="Lanie J.A."/>
            <person name="Ng W.-L."/>
            <person name="Kazmierczak K.M."/>
            <person name="Andrzejewski T.M."/>
            <person name="Davidsen T.M."/>
            <person name="Wayne K.J."/>
            <person name="Tettelin H."/>
            <person name="Glass J.I."/>
            <person name="Rusch D."/>
            <person name="Podicherti R."/>
            <person name="Tsui H.-C.T."/>
            <person name="Winkler M.E."/>
        </authorList>
    </citation>
    <scope>NUCLEOTIDE SEQUENCE</scope>
</reference>
<dbReference type="GO" id="GO:0016787">
    <property type="term" value="F:hydrolase activity"/>
    <property type="evidence" value="ECO:0007669"/>
    <property type="project" value="UniProtKB-KW"/>
</dbReference>
<protein>
    <recommendedName>
        <fullName evidence="2">Alpha/beta hydrolase fold-3 domain-containing protein</fullName>
    </recommendedName>
</protein>
<dbReference type="InterPro" id="IPR050300">
    <property type="entry name" value="GDXG_lipolytic_enzyme"/>
</dbReference>